<name>A0AAV5TY99_9BILA</name>
<dbReference type="Proteomes" id="UP001432027">
    <property type="component" value="Unassembled WGS sequence"/>
</dbReference>
<keyword evidence="1" id="KW-1015">Disulfide bond</keyword>
<dbReference type="PANTHER" id="PTHR22991:SF40">
    <property type="entry name" value="PROTEIN CBG13490"/>
    <property type="match status" value="1"/>
</dbReference>
<evidence type="ECO:0008006" key="5">
    <source>
        <dbReference type="Google" id="ProtNLM"/>
    </source>
</evidence>
<feature type="signal peptide" evidence="2">
    <location>
        <begin position="1"/>
        <end position="18"/>
    </location>
</feature>
<sequence>YSFSRAYMMLCFMDIVHCSCPAGFDLVRDGECRGYYARITESGADTRNVAISKCNEIQGQPIIIHNEKDQSYWISQTLATNSVIGLVCNNSTKRWEWVDGSAVVYMPTNYNWGETYDHAFTLILKLRGLQKNIKVIFMFLQISFSEKFSILLLRNKRKYIVFICVIGGSK</sequence>
<dbReference type="PANTHER" id="PTHR22991">
    <property type="entry name" value="PROTEIN CBG13490"/>
    <property type="match status" value="1"/>
</dbReference>
<gene>
    <name evidence="3" type="ORF">PENTCL1PPCAC_21626</name>
</gene>
<dbReference type="InterPro" id="IPR016186">
    <property type="entry name" value="C-type_lectin-like/link_sf"/>
</dbReference>
<dbReference type="SUPFAM" id="SSF56436">
    <property type="entry name" value="C-type lectin-like"/>
    <property type="match status" value="1"/>
</dbReference>
<protein>
    <recommendedName>
        <fullName evidence="5">C-type lectin domain-containing protein</fullName>
    </recommendedName>
</protein>
<proteinExistence type="predicted"/>
<accession>A0AAV5TY99</accession>
<dbReference type="CDD" id="cd00037">
    <property type="entry name" value="CLECT"/>
    <property type="match status" value="1"/>
</dbReference>
<evidence type="ECO:0000256" key="2">
    <source>
        <dbReference type="SAM" id="SignalP"/>
    </source>
</evidence>
<feature type="non-terminal residue" evidence="3">
    <location>
        <position position="1"/>
    </location>
</feature>
<dbReference type="InterPro" id="IPR050976">
    <property type="entry name" value="Snaclec"/>
</dbReference>
<dbReference type="InterPro" id="IPR016187">
    <property type="entry name" value="CTDL_fold"/>
</dbReference>
<feature type="chain" id="PRO_5043529008" description="C-type lectin domain-containing protein" evidence="2">
    <location>
        <begin position="19"/>
        <end position="170"/>
    </location>
</feature>
<dbReference type="Gene3D" id="3.10.100.10">
    <property type="entry name" value="Mannose-Binding Protein A, subunit A"/>
    <property type="match status" value="1"/>
</dbReference>
<keyword evidence="2" id="KW-0732">Signal</keyword>
<evidence type="ECO:0000313" key="4">
    <source>
        <dbReference type="Proteomes" id="UP001432027"/>
    </source>
</evidence>
<evidence type="ECO:0000313" key="3">
    <source>
        <dbReference type="EMBL" id="GMS99451.1"/>
    </source>
</evidence>
<dbReference type="EMBL" id="BTSX01000005">
    <property type="protein sequence ID" value="GMS99451.1"/>
    <property type="molecule type" value="Genomic_DNA"/>
</dbReference>
<reference evidence="3" key="1">
    <citation type="submission" date="2023-10" db="EMBL/GenBank/DDBJ databases">
        <title>Genome assembly of Pristionchus species.</title>
        <authorList>
            <person name="Yoshida K."/>
            <person name="Sommer R.J."/>
        </authorList>
    </citation>
    <scope>NUCLEOTIDE SEQUENCE</scope>
    <source>
        <strain evidence="3">RS0144</strain>
    </source>
</reference>
<organism evidence="3 4">
    <name type="scientific">Pristionchus entomophagus</name>
    <dbReference type="NCBI Taxonomy" id="358040"/>
    <lineage>
        <taxon>Eukaryota</taxon>
        <taxon>Metazoa</taxon>
        <taxon>Ecdysozoa</taxon>
        <taxon>Nematoda</taxon>
        <taxon>Chromadorea</taxon>
        <taxon>Rhabditida</taxon>
        <taxon>Rhabditina</taxon>
        <taxon>Diplogasteromorpha</taxon>
        <taxon>Diplogasteroidea</taxon>
        <taxon>Neodiplogasteridae</taxon>
        <taxon>Pristionchus</taxon>
    </lineage>
</organism>
<comment type="caution">
    <text evidence="3">The sequence shown here is derived from an EMBL/GenBank/DDBJ whole genome shotgun (WGS) entry which is preliminary data.</text>
</comment>
<keyword evidence="4" id="KW-1185">Reference proteome</keyword>
<evidence type="ECO:0000256" key="1">
    <source>
        <dbReference type="ARBA" id="ARBA00023157"/>
    </source>
</evidence>
<dbReference type="AlphaFoldDB" id="A0AAV5TY99"/>